<dbReference type="GO" id="GO:0016846">
    <property type="term" value="F:carbon-sulfur lyase activity"/>
    <property type="evidence" value="ECO:0007669"/>
    <property type="project" value="InterPro"/>
</dbReference>
<evidence type="ECO:0000256" key="3">
    <source>
        <dbReference type="ARBA" id="ARBA00022833"/>
    </source>
</evidence>
<dbReference type="RefSeq" id="WP_159269551.1">
    <property type="nucleotide sequence ID" value="NZ_CACSIK010000002.1"/>
</dbReference>
<dbReference type="GO" id="GO:0046872">
    <property type="term" value="F:metal ion binding"/>
    <property type="evidence" value="ECO:0007669"/>
    <property type="project" value="UniProtKB-KW"/>
</dbReference>
<proteinExistence type="inferred from homology"/>
<name>A0A5S9PND1_9GAMM</name>
<evidence type="ECO:0000256" key="2">
    <source>
        <dbReference type="ARBA" id="ARBA00022723"/>
    </source>
</evidence>
<keyword evidence="4" id="KW-0456">Lyase</keyword>
<organism evidence="7 8">
    <name type="scientific">Zhongshania aliphaticivorans</name>
    <dbReference type="NCBI Taxonomy" id="1470434"/>
    <lineage>
        <taxon>Bacteria</taxon>
        <taxon>Pseudomonadati</taxon>
        <taxon>Pseudomonadota</taxon>
        <taxon>Gammaproteobacteria</taxon>
        <taxon>Cellvibrionales</taxon>
        <taxon>Spongiibacteraceae</taxon>
        <taxon>Zhongshania</taxon>
    </lineage>
</organism>
<dbReference type="InterPro" id="IPR011057">
    <property type="entry name" value="Mss4-like_sf"/>
</dbReference>
<protein>
    <recommendedName>
        <fullName evidence="5">CENP-V/GFA domain-containing protein</fullName>
    </recommendedName>
</protein>
<dbReference type="AlphaFoldDB" id="A0A5S9PND1"/>
<gene>
    <name evidence="7" type="ORF">IHBHHGIJ_02849</name>
    <name evidence="6" type="ORF">KFEGEMFD_02221</name>
</gene>
<dbReference type="InterPro" id="IPR006913">
    <property type="entry name" value="CENP-V/GFA"/>
</dbReference>
<keyword evidence="3" id="KW-0862">Zinc</keyword>
<keyword evidence="8" id="KW-1185">Reference proteome</keyword>
<dbReference type="OrthoDB" id="9786619at2"/>
<evidence type="ECO:0000313" key="8">
    <source>
        <dbReference type="Proteomes" id="UP000435877"/>
    </source>
</evidence>
<dbReference type="Proteomes" id="UP000435877">
    <property type="component" value="Unassembled WGS sequence"/>
</dbReference>
<dbReference type="PANTHER" id="PTHR33337">
    <property type="entry name" value="GFA DOMAIN-CONTAINING PROTEIN"/>
    <property type="match status" value="1"/>
</dbReference>
<feature type="domain" description="CENP-V/GFA" evidence="5">
    <location>
        <begin position="8"/>
        <end position="135"/>
    </location>
</feature>
<comment type="similarity">
    <text evidence="1">Belongs to the Gfa family.</text>
</comment>
<evidence type="ECO:0000256" key="1">
    <source>
        <dbReference type="ARBA" id="ARBA00005495"/>
    </source>
</evidence>
<dbReference type="EMBL" id="CACSIM010000003">
    <property type="protein sequence ID" value="CAA0105170.1"/>
    <property type="molecule type" value="Genomic_DNA"/>
</dbReference>
<keyword evidence="2" id="KW-0479">Metal-binding</keyword>
<evidence type="ECO:0000313" key="9">
    <source>
        <dbReference type="Proteomes" id="UP000439591"/>
    </source>
</evidence>
<evidence type="ECO:0000256" key="4">
    <source>
        <dbReference type="ARBA" id="ARBA00023239"/>
    </source>
</evidence>
<dbReference type="EMBL" id="CACSIK010000002">
    <property type="protein sequence ID" value="CAA0105453.1"/>
    <property type="molecule type" value="Genomic_DNA"/>
</dbReference>
<dbReference type="Pfam" id="PF04828">
    <property type="entry name" value="GFA"/>
    <property type="match status" value="1"/>
</dbReference>
<evidence type="ECO:0000313" key="7">
    <source>
        <dbReference type="EMBL" id="CAA0105453.1"/>
    </source>
</evidence>
<evidence type="ECO:0000259" key="5">
    <source>
        <dbReference type="PROSITE" id="PS51891"/>
    </source>
</evidence>
<evidence type="ECO:0000313" key="6">
    <source>
        <dbReference type="EMBL" id="CAA0105170.1"/>
    </source>
</evidence>
<dbReference type="SUPFAM" id="SSF51316">
    <property type="entry name" value="Mss4-like"/>
    <property type="match status" value="1"/>
</dbReference>
<dbReference type="Proteomes" id="UP000439591">
    <property type="component" value="Unassembled WGS sequence"/>
</dbReference>
<dbReference type="Gene3D" id="3.90.1590.10">
    <property type="entry name" value="glutathione-dependent formaldehyde- activating enzyme (gfa)"/>
    <property type="match status" value="1"/>
</dbReference>
<dbReference type="PANTHER" id="PTHR33337:SF40">
    <property type="entry name" value="CENP-V_GFA DOMAIN-CONTAINING PROTEIN-RELATED"/>
    <property type="match status" value="1"/>
</dbReference>
<reference evidence="8 9" key="1">
    <citation type="submission" date="2019-11" db="EMBL/GenBank/DDBJ databases">
        <authorList>
            <person name="Holert J."/>
        </authorList>
    </citation>
    <scope>NUCLEOTIDE SEQUENCE [LARGE SCALE GENOMIC DNA]</scope>
    <source>
        <strain evidence="6">BC3_2A</strain>
        <strain evidence="7">SB11_1A</strain>
    </source>
</reference>
<sequence length="138" mass="15657">MADIQYPISGSCQCGNVRYELLSPPKKVLACHCKECQKLSTSAFSLTAFVSADSVRFEGELLQWNRMAESGNKSYAKFCPRCGNRIYHFNPDQPDELKLKAANLSDTRVLQPQAHIWVSQKQDWFQIPEGVAQFDKQP</sequence>
<accession>A0A5S9PND1</accession>
<dbReference type="PROSITE" id="PS51891">
    <property type="entry name" value="CENP_V_GFA"/>
    <property type="match status" value="1"/>
</dbReference>